<name>A0A7U4JPT9_CLOSG</name>
<dbReference type="SUPFAM" id="SSF47090">
    <property type="entry name" value="PGBD-like"/>
    <property type="match status" value="1"/>
</dbReference>
<dbReference type="RefSeq" id="WP_225722640.1">
    <property type="nucleotide sequence ID" value="NZ_CP009225.1"/>
</dbReference>
<reference evidence="2 3" key="1">
    <citation type="journal article" date="2015" name="PLoS ONE">
        <title>A universal mariner transposon system for forward genetic studies in the genus clostridium.</title>
        <authorList>
            <person name="Zhang Y."/>
            <person name="Grosse-Honebrink A."/>
            <person name="Minton N.P."/>
        </authorList>
    </citation>
    <scope>NUCLEOTIDE SEQUENCE [LARGE SCALE GENOMIC DNA]</scope>
    <source>
        <strain evidence="2 3">NCIMB 10696</strain>
    </source>
</reference>
<proteinExistence type="predicted"/>
<dbReference type="EMBL" id="CP009225">
    <property type="protein sequence ID" value="AKC63090.1"/>
    <property type="molecule type" value="Genomic_DNA"/>
</dbReference>
<gene>
    <name evidence="2" type="ORF">CLSPO_c23700</name>
</gene>
<dbReference type="Gene3D" id="1.10.101.10">
    <property type="entry name" value="PGBD-like superfamily/PGBD"/>
    <property type="match status" value="1"/>
</dbReference>
<accession>A0A7U4JPT9</accession>
<protein>
    <submittedName>
        <fullName evidence="2">Putative peptidoglycan binding protein</fullName>
    </submittedName>
</protein>
<dbReference type="InterPro" id="IPR002477">
    <property type="entry name" value="Peptidoglycan-bd-like"/>
</dbReference>
<dbReference type="KEGG" id="cld:CLSPO_c23700"/>
<organism evidence="2 3">
    <name type="scientific">Clostridium sporogenes</name>
    <dbReference type="NCBI Taxonomy" id="1509"/>
    <lineage>
        <taxon>Bacteria</taxon>
        <taxon>Bacillati</taxon>
        <taxon>Bacillota</taxon>
        <taxon>Clostridia</taxon>
        <taxon>Eubacteriales</taxon>
        <taxon>Clostridiaceae</taxon>
        <taxon>Clostridium</taxon>
    </lineage>
</organism>
<dbReference type="InterPro" id="IPR036366">
    <property type="entry name" value="PGBDSf"/>
</dbReference>
<feature type="domain" description="Peptidoglycan binding-like" evidence="1">
    <location>
        <begin position="11"/>
        <end position="34"/>
    </location>
</feature>
<sequence>MMDILDGALLAVRCFQKDCNLMIDGIIGENTWNRIMRE</sequence>
<evidence type="ECO:0000313" key="2">
    <source>
        <dbReference type="EMBL" id="AKC63090.1"/>
    </source>
</evidence>
<dbReference type="InterPro" id="IPR036365">
    <property type="entry name" value="PGBD-like_sf"/>
</dbReference>
<dbReference type="Pfam" id="PF01471">
    <property type="entry name" value="PG_binding_1"/>
    <property type="match status" value="1"/>
</dbReference>
<dbReference type="Proteomes" id="UP000033052">
    <property type="component" value="Chromosome"/>
</dbReference>
<evidence type="ECO:0000259" key="1">
    <source>
        <dbReference type="Pfam" id="PF01471"/>
    </source>
</evidence>
<evidence type="ECO:0000313" key="3">
    <source>
        <dbReference type="Proteomes" id="UP000033052"/>
    </source>
</evidence>
<dbReference type="GeneID" id="92940501"/>
<dbReference type="AlphaFoldDB" id="A0A7U4JPT9"/>